<organism evidence="1 2">
    <name type="scientific">Caballeronia sordidicola</name>
    <name type="common">Burkholderia sordidicola</name>
    <dbReference type="NCBI Taxonomy" id="196367"/>
    <lineage>
        <taxon>Bacteria</taxon>
        <taxon>Pseudomonadati</taxon>
        <taxon>Pseudomonadota</taxon>
        <taxon>Betaproteobacteria</taxon>
        <taxon>Burkholderiales</taxon>
        <taxon>Burkholderiaceae</taxon>
        <taxon>Caballeronia</taxon>
    </lineage>
</organism>
<dbReference type="PROSITE" id="PS51318">
    <property type="entry name" value="TAT"/>
    <property type="match status" value="1"/>
</dbReference>
<dbReference type="Proteomes" id="UP000054893">
    <property type="component" value="Unassembled WGS sequence"/>
</dbReference>
<proteinExistence type="predicted"/>
<protein>
    <submittedName>
        <fullName evidence="1">Uncharacterized protein</fullName>
    </submittedName>
</protein>
<evidence type="ECO:0000313" key="2">
    <source>
        <dbReference type="Proteomes" id="UP000054893"/>
    </source>
</evidence>
<dbReference type="AlphaFoldDB" id="A0A158FS84"/>
<gene>
    <name evidence="1" type="ORF">AWB64_01739</name>
</gene>
<name>A0A158FS84_CABSO</name>
<accession>A0A158FS84</accession>
<reference evidence="1 2" key="1">
    <citation type="submission" date="2016-01" db="EMBL/GenBank/DDBJ databases">
        <authorList>
            <person name="Oliw E.H."/>
        </authorList>
    </citation>
    <scope>NUCLEOTIDE SEQUENCE [LARGE SCALE GENOMIC DNA]</scope>
    <source>
        <strain evidence="1">LMG 22029</strain>
    </source>
</reference>
<dbReference type="InterPro" id="IPR006311">
    <property type="entry name" value="TAT_signal"/>
</dbReference>
<sequence>MKHTRRDFLAASSLAAGVQTLWSTRALALSQPYEPVVQPLIVIFDEDLADSRAFALRAQVTGARSVPLSRDVGELWFQLQKRNPDSPQQGFAGLTQHADAFLLARFAQDAGMQVTQHAVGPLIMWRLDPPAA</sequence>
<evidence type="ECO:0000313" key="1">
    <source>
        <dbReference type="EMBL" id="SAL22696.1"/>
    </source>
</evidence>
<dbReference type="RefSeq" id="WP_060818247.1">
    <property type="nucleotide sequence ID" value="NZ_FCOC02000003.1"/>
</dbReference>
<dbReference type="OrthoDB" id="9134367at2"/>
<dbReference type="EMBL" id="FCOC02000003">
    <property type="protein sequence ID" value="SAL22696.1"/>
    <property type="molecule type" value="Genomic_DNA"/>
</dbReference>